<organism evidence="1 2">
    <name type="scientific">Trichonephila clavata</name>
    <name type="common">Joro spider</name>
    <name type="synonym">Nephila clavata</name>
    <dbReference type="NCBI Taxonomy" id="2740835"/>
    <lineage>
        <taxon>Eukaryota</taxon>
        <taxon>Metazoa</taxon>
        <taxon>Ecdysozoa</taxon>
        <taxon>Arthropoda</taxon>
        <taxon>Chelicerata</taxon>
        <taxon>Arachnida</taxon>
        <taxon>Araneae</taxon>
        <taxon>Araneomorphae</taxon>
        <taxon>Entelegynae</taxon>
        <taxon>Araneoidea</taxon>
        <taxon>Nephilidae</taxon>
        <taxon>Trichonephila</taxon>
    </lineage>
</organism>
<sequence length="102" mass="11816">MHTDSDMLSCKIQLNIEPDKTVTKRSVLAVAHRVFDPIGFTAPVMLIPKLILKETWVLKLKWDEILPDGLIRKFKMWYQQLNALEIKLPRWLNISATDVSLS</sequence>
<name>A0A8X6GAI6_TRICU</name>
<dbReference type="Proteomes" id="UP000887116">
    <property type="component" value="Unassembled WGS sequence"/>
</dbReference>
<reference evidence="1" key="1">
    <citation type="submission" date="2020-07" db="EMBL/GenBank/DDBJ databases">
        <title>Multicomponent nature underlies the extraordinary mechanical properties of spider dragline silk.</title>
        <authorList>
            <person name="Kono N."/>
            <person name="Nakamura H."/>
            <person name="Mori M."/>
            <person name="Yoshida Y."/>
            <person name="Ohtoshi R."/>
            <person name="Malay A.D."/>
            <person name="Moran D.A.P."/>
            <person name="Tomita M."/>
            <person name="Numata K."/>
            <person name="Arakawa K."/>
        </authorList>
    </citation>
    <scope>NUCLEOTIDE SEQUENCE</scope>
</reference>
<dbReference type="EMBL" id="BMAO01015140">
    <property type="protein sequence ID" value="GFQ99657.1"/>
    <property type="molecule type" value="Genomic_DNA"/>
</dbReference>
<comment type="caution">
    <text evidence="1">The sequence shown here is derived from an EMBL/GenBank/DDBJ whole genome shotgun (WGS) entry which is preliminary data.</text>
</comment>
<protein>
    <submittedName>
        <fullName evidence="1">Integrase catalytic domain-containing protein</fullName>
    </submittedName>
</protein>
<proteinExistence type="predicted"/>
<dbReference type="Pfam" id="PF05380">
    <property type="entry name" value="Peptidase_A17"/>
    <property type="match status" value="1"/>
</dbReference>
<dbReference type="InterPro" id="IPR008042">
    <property type="entry name" value="Retrotrans_Pao"/>
</dbReference>
<dbReference type="OrthoDB" id="7455250at2759"/>
<evidence type="ECO:0000313" key="1">
    <source>
        <dbReference type="EMBL" id="GFQ99657.1"/>
    </source>
</evidence>
<dbReference type="AlphaFoldDB" id="A0A8X6GAI6"/>
<dbReference type="PANTHER" id="PTHR47331">
    <property type="entry name" value="PHD-TYPE DOMAIN-CONTAINING PROTEIN"/>
    <property type="match status" value="1"/>
</dbReference>
<keyword evidence="2" id="KW-1185">Reference proteome</keyword>
<accession>A0A8X6GAI6</accession>
<evidence type="ECO:0000313" key="2">
    <source>
        <dbReference type="Proteomes" id="UP000887116"/>
    </source>
</evidence>
<gene>
    <name evidence="1" type="primary">AVEN_127175_1</name>
    <name evidence="1" type="ORF">TNCT_543611</name>
</gene>